<keyword evidence="1" id="KW-0596">Phosphopantetheine</keyword>
<dbReference type="InterPro" id="IPR029058">
    <property type="entry name" value="AB_hydrolase_fold"/>
</dbReference>
<keyword evidence="5" id="KW-1185">Reference proteome</keyword>
<evidence type="ECO:0000256" key="1">
    <source>
        <dbReference type="ARBA" id="ARBA00022450"/>
    </source>
</evidence>
<keyword evidence="4" id="KW-0378">Hydrolase</keyword>
<sequence length="576" mass="64031">PAVFNTEIDGVKALDTKDLVQLHPSNRKLFKVYGRAGESMLHILTCRSFSNWVNAETGLTTDKRVAAALMFGRSKFQPGVLILPTPEETFEPSDATRLAEYRASIWLALIDRDTVTKVNEQAPQHSRIYKEMILVAKPSKPFEFTAKGTLRRNAILKAYEQEIEDLYKAIDGVSQMDVVIPQMWTLKNIITMIRDIVTPVVGRKLDDTDDIFVAGGDSLTAMSIRNSVLRALRKSKVVPVAVIRALPPNFVFELPFVTAMSAFIHGIVLGAQASPAIELSTRSDEADAEAYPEIDSVPDPRQSLVKLREGSGEPPLIMLHGAGGIYVDYASYADKSRTAVWTLTITPETPLNSLPELASFYFAKIKAERPHGPYRFASYSLPSLLLVVLLKLFEDNGDEVAQVVMPDHFPAMSVYSANRLGKPDPKVPENIRNMLDIGMSAIEGLMDRDSNRDTLQRGKNLFLDGWKGIYASDFFRNVIRNIKGFLTANAEFVYDLTTDGTGVASIELMARWMRTVKVRITVVVAPEALLGLVDRTAWADLGTKRCLPDARIVFVKGGHYEFLTDEVVLQLLQDGY</sequence>
<evidence type="ECO:0000256" key="2">
    <source>
        <dbReference type="ARBA" id="ARBA00022553"/>
    </source>
</evidence>
<evidence type="ECO:0000313" key="5">
    <source>
        <dbReference type="Proteomes" id="UP000217790"/>
    </source>
</evidence>
<dbReference type="STRING" id="47427.A0A2H3DJM5"/>
<dbReference type="Pfam" id="PF23562">
    <property type="entry name" value="AMP-binding_C_3"/>
    <property type="match status" value="1"/>
</dbReference>
<accession>A0A2H3DJM5</accession>
<dbReference type="PANTHER" id="PTHR43439:SF2">
    <property type="entry name" value="ENZYME, PUTATIVE (JCVI)-RELATED"/>
    <property type="match status" value="1"/>
</dbReference>
<dbReference type="InterPro" id="IPR051414">
    <property type="entry name" value="Adenylate-forming_Reductase"/>
</dbReference>
<feature type="domain" description="Thioesterase" evidence="3">
    <location>
        <begin position="315"/>
        <end position="447"/>
    </location>
</feature>
<dbReference type="AlphaFoldDB" id="A0A2H3DJM5"/>
<protein>
    <submittedName>
        <fullName evidence="4">Alpha/beta-hydrolase</fullName>
    </submittedName>
</protein>
<dbReference type="Gene3D" id="3.40.50.1820">
    <property type="entry name" value="alpha/beta hydrolase"/>
    <property type="match status" value="1"/>
</dbReference>
<dbReference type="OrthoDB" id="10253869at2759"/>
<reference evidence="5" key="1">
    <citation type="journal article" date="2017" name="Nat. Ecol. Evol.">
        <title>Genome expansion and lineage-specific genetic innovations in the forest pathogenic fungi Armillaria.</title>
        <authorList>
            <person name="Sipos G."/>
            <person name="Prasanna A.N."/>
            <person name="Walter M.C."/>
            <person name="O'Connor E."/>
            <person name="Balint B."/>
            <person name="Krizsan K."/>
            <person name="Kiss B."/>
            <person name="Hess J."/>
            <person name="Varga T."/>
            <person name="Slot J."/>
            <person name="Riley R."/>
            <person name="Boka B."/>
            <person name="Rigling D."/>
            <person name="Barry K."/>
            <person name="Lee J."/>
            <person name="Mihaltcheva S."/>
            <person name="LaButti K."/>
            <person name="Lipzen A."/>
            <person name="Waldron R."/>
            <person name="Moloney N.M."/>
            <person name="Sperisen C."/>
            <person name="Kredics L."/>
            <person name="Vagvoelgyi C."/>
            <person name="Patrignani A."/>
            <person name="Fitzpatrick D."/>
            <person name="Nagy I."/>
            <person name="Doyle S."/>
            <person name="Anderson J.B."/>
            <person name="Grigoriev I.V."/>
            <person name="Gueldener U."/>
            <person name="Muensterkoetter M."/>
            <person name="Nagy L.G."/>
        </authorList>
    </citation>
    <scope>NUCLEOTIDE SEQUENCE [LARGE SCALE GENOMIC DNA]</scope>
    <source>
        <strain evidence="5">Ar21-2</strain>
    </source>
</reference>
<dbReference type="Proteomes" id="UP000217790">
    <property type="component" value="Unassembled WGS sequence"/>
</dbReference>
<dbReference type="SUPFAM" id="SSF53474">
    <property type="entry name" value="alpha/beta-Hydrolases"/>
    <property type="match status" value="1"/>
</dbReference>
<organism evidence="4 5">
    <name type="scientific">Armillaria gallica</name>
    <name type="common">Bulbous honey fungus</name>
    <name type="synonym">Armillaria bulbosa</name>
    <dbReference type="NCBI Taxonomy" id="47427"/>
    <lineage>
        <taxon>Eukaryota</taxon>
        <taxon>Fungi</taxon>
        <taxon>Dikarya</taxon>
        <taxon>Basidiomycota</taxon>
        <taxon>Agaricomycotina</taxon>
        <taxon>Agaricomycetes</taxon>
        <taxon>Agaricomycetidae</taxon>
        <taxon>Agaricales</taxon>
        <taxon>Marasmiineae</taxon>
        <taxon>Physalacriaceae</taxon>
        <taxon>Armillaria</taxon>
    </lineage>
</organism>
<feature type="non-terminal residue" evidence="4">
    <location>
        <position position="1"/>
    </location>
</feature>
<gene>
    <name evidence="4" type="ORF">ARMGADRAFT_938544</name>
</gene>
<dbReference type="Pfam" id="PF00975">
    <property type="entry name" value="Thioesterase"/>
    <property type="match status" value="1"/>
</dbReference>
<evidence type="ECO:0000313" key="4">
    <source>
        <dbReference type="EMBL" id="PBK87646.1"/>
    </source>
</evidence>
<dbReference type="GO" id="GO:0016787">
    <property type="term" value="F:hydrolase activity"/>
    <property type="evidence" value="ECO:0007669"/>
    <property type="project" value="UniProtKB-KW"/>
</dbReference>
<dbReference type="EMBL" id="KZ293677">
    <property type="protein sequence ID" value="PBK87646.1"/>
    <property type="molecule type" value="Genomic_DNA"/>
</dbReference>
<name>A0A2H3DJM5_ARMGA</name>
<dbReference type="InterPro" id="IPR001031">
    <property type="entry name" value="Thioesterase"/>
</dbReference>
<proteinExistence type="predicted"/>
<dbReference type="InParanoid" id="A0A2H3DJM5"/>
<keyword evidence="2" id="KW-0597">Phosphoprotein</keyword>
<dbReference type="PANTHER" id="PTHR43439">
    <property type="entry name" value="PHENYLACETATE-COENZYME A LIGASE"/>
    <property type="match status" value="1"/>
</dbReference>
<evidence type="ECO:0000259" key="3">
    <source>
        <dbReference type="Pfam" id="PF00975"/>
    </source>
</evidence>